<accession>A0A022KVZ1</accession>
<evidence type="ECO:0000313" key="3">
    <source>
        <dbReference type="EMBL" id="EYT48927.1"/>
    </source>
</evidence>
<dbReference type="Pfam" id="PF13555">
    <property type="entry name" value="AAA_29"/>
    <property type="match status" value="1"/>
</dbReference>
<evidence type="ECO:0000256" key="2">
    <source>
        <dbReference type="SAM" id="MobiDB-lite"/>
    </source>
</evidence>
<organism evidence="3 4">
    <name type="scientific">Brachybacterium muris UCD-AY4</name>
    <dbReference type="NCBI Taxonomy" id="1249481"/>
    <lineage>
        <taxon>Bacteria</taxon>
        <taxon>Bacillati</taxon>
        <taxon>Actinomycetota</taxon>
        <taxon>Actinomycetes</taxon>
        <taxon>Micrococcales</taxon>
        <taxon>Dermabacteraceae</taxon>
        <taxon>Brachybacterium</taxon>
    </lineage>
</organism>
<dbReference type="RefSeq" id="WP_017823487.1">
    <property type="nucleotide sequence ID" value="NZ_AORC01000011.1"/>
</dbReference>
<sequence length="1117" mass="125166">MSQTSLDLDPTAAGVSHPGQMRLARIQLHNWGTFDKRHDLTVPRAGLLLTGESGSGKSSILDAISAVLMKPGETRFNAAAQDGPAGDRDRSPMSYVRGAYRRHTDEATGEVRPGYLRQSTTVSGIALTFEDGLGRAVTAMRVMHVAGRSAAAVDLRSAFVLFDRPTELADVLRLCDTGIDRRRLKQQLSPQAAEDSYTRFGVHLRRLTGIGSEDAQRLLHRTQAAKSLTSLDDLLRGFMLETPSTFALADQAVEQFRALQDAHATVIDAREQIEALIPQREQWQVHRAATAEQEQLSALLAAVGTYRYTRLAELAQSDLSASEIELAAAAHERDRTRRAEDDAREAERRARQALDDRGGAALQVLESRIEQAEDRQERVRNHIDRIAPVLDRLGSPMPGTAEELATAQAQAQREQQRIDHETGGLTRTSGPVHVEHAEATRRRDDLIAEIRSLNARRSNLPASLVEVRDQLAEAAGESPASLPFAGELMNVRDEQWQGAVERLLAGLSTTILVPERLYPAVARAVDARHWNRRVSYERVRETDRHRHDADAVSHRTVLSVLELAPSPFQSWLRGRISSGFPHVLVDDAQQLARHEKALSRAGQVKNRDRHIKDDRHRISDRDHWVIGTDNAALLEVRRQQLEQANAEIAQSQQRLADMERQRRALRDRDLDLAQLLQLNWEDIDAVDVDQRLGTLRQQRQDLLSDADMARLEVLLRTAGEDHAQARDDAEQARNRHHDLSAAVESATADLERARGELADAHLDLVHREQLDRRVRARRRTLAREQLPDVISEVSGQIRDELDQVKDQIRSAESALALARARYLRQWAERSVNLVDDIAATPDFLAQLGRLESDRLPEFEHRFRDLLRTQSQNNIGQLRADIAHAIRDVQQRLGPVDESLRATPFDTERRTWLTLIAHQRLSDEAKAFLGELMEITHGAFHQDDESVTAAEERFARMDHVLRRLGSAESADQSWRKRVLDTRRHVEFEAREIDAEGMVVDVYKGSDGRSGGQRQRLVTFCLAAALRYQLTSSADGFPPYGLVVLDEAFDKTDIHFTRAGLEVFRSFGFQLLLATPLKMLQTIEEYVGGAAVVSNPTGRASRLTAVAFTDMGSGPHAHT</sequence>
<dbReference type="EMBL" id="AORC01000011">
    <property type="protein sequence ID" value="EYT48927.1"/>
    <property type="molecule type" value="Genomic_DNA"/>
</dbReference>
<keyword evidence="1" id="KW-0175">Coiled coil</keyword>
<feature type="coiled-coil region" evidence="1">
    <location>
        <begin position="794"/>
        <end position="821"/>
    </location>
</feature>
<dbReference type="Proteomes" id="UP000019754">
    <property type="component" value="Unassembled WGS sequence"/>
</dbReference>
<proteinExistence type="predicted"/>
<evidence type="ECO:0000256" key="1">
    <source>
        <dbReference type="SAM" id="Coils"/>
    </source>
</evidence>
<feature type="region of interest" description="Disordered" evidence="2">
    <location>
        <begin position="331"/>
        <end position="353"/>
    </location>
</feature>
<evidence type="ECO:0000313" key="4">
    <source>
        <dbReference type="Proteomes" id="UP000019754"/>
    </source>
</evidence>
<comment type="caution">
    <text evidence="3">The sequence shown here is derived from an EMBL/GenBank/DDBJ whole genome shotgun (WGS) entry which is preliminary data.</text>
</comment>
<dbReference type="PROSITE" id="PS00675">
    <property type="entry name" value="SIGMA54_INTERACT_1"/>
    <property type="match status" value="1"/>
</dbReference>
<dbReference type="InterPro" id="IPR027417">
    <property type="entry name" value="P-loop_NTPase"/>
</dbReference>
<dbReference type="OrthoDB" id="174137at2"/>
<feature type="coiled-coil region" evidence="1">
    <location>
        <begin position="715"/>
        <end position="763"/>
    </location>
</feature>
<dbReference type="AlphaFoldDB" id="A0A022KVZ1"/>
<feature type="coiled-coil region" evidence="1">
    <location>
        <begin position="631"/>
        <end position="668"/>
    </location>
</feature>
<dbReference type="STRING" id="1249481.D641_0109800"/>
<protein>
    <submittedName>
        <fullName evidence="3">ATPase</fullName>
    </submittedName>
</protein>
<keyword evidence="4" id="KW-1185">Reference proteome</keyword>
<dbReference type="SUPFAM" id="SSF52540">
    <property type="entry name" value="P-loop containing nucleoside triphosphate hydrolases"/>
    <property type="match status" value="2"/>
</dbReference>
<dbReference type="Gene3D" id="3.40.50.300">
    <property type="entry name" value="P-loop containing nucleotide triphosphate hydrolases"/>
    <property type="match status" value="1"/>
</dbReference>
<name>A0A022KVZ1_9MICO</name>
<gene>
    <name evidence="3" type="ORF">D641_0109800</name>
</gene>
<dbReference type="Pfam" id="PF13558">
    <property type="entry name" value="SbcC_Walker_B"/>
    <property type="match status" value="1"/>
</dbReference>
<dbReference type="HOGENOM" id="CLU_009013_0_0_11"/>
<reference evidence="3 4" key="1">
    <citation type="journal article" date="2013" name="Genome Announc.">
        <title>Draft genome sequence of an Actinobacterium, Brachybacterium muris strain UCD-AY4.</title>
        <authorList>
            <person name="Lo J.R."/>
            <person name="Lang J.M."/>
            <person name="Darling A.E."/>
            <person name="Eisen J.A."/>
            <person name="Coil D.A."/>
        </authorList>
    </citation>
    <scope>NUCLEOTIDE SEQUENCE [LARGE SCALE GENOMIC DNA]</scope>
    <source>
        <strain evidence="3 4">UCD-AY4</strain>
    </source>
</reference>
<dbReference type="InterPro" id="IPR025662">
    <property type="entry name" value="Sigma_54_int_dom_ATP-bd_1"/>
</dbReference>